<evidence type="ECO:0000256" key="1">
    <source>
        <dbReference type="SAM" id="Phobius"/>
    </source>
</evidence>
<feature type="signal peptide" evidence="2">
    <location>
        <begin position="1"/>
        <end position="19"/>
    </location>
</feature>
<protein>
    <submittedName>
        <fullName evidence="3">Osteopetrosis associated transmembrane protein</fullName>
    </submittedName>
</protein>
<evidence type="ECO:0000313" key="3">
    <source>
        <dbReference type="EMBL" id="AKL90144.1"/>
    </source>
</evidence>
<name>A0A0G3VWX4_9BILA</name>
<feature type="chain" id="PRO_5005185911" evidence="2">
    <location>
        <begin position="20"/>
        <end position="368"/>
    </location>
</feature>
<proteinExistence type="predicted"/>
<keyword evidence="1 3" id="KW-0812">Transmembrane</keyword>
<feature type="transmembrane region" description="Helical" evidence="1">
    <location>
        <begin position="287"/>
        <end position="310"/>
    </location>
</feature>
<dbReference type="PANTHER" id="PTHR15644">
    <property type="entry name" value="OSTEOPETROSIS ASSOCIATED TRANSMEMBRANE PROTEIN 1"/>
    <property type="match status" value="1"/>
</dbReference>
<dbReference type="AlphaFoldDB" id="A0A0G3VWX4"/>
<organism evidence="3">
    <name type="scientific">Macrotrachela sp. CR</name>
    <dbReference type="NCBI Taxonomy" id="1659203"/>
    <lineage>
        <taxon>Eukaryota</taxon>
        <taxon>Metazoa</taxon>
        <taxon>Spiralia</taxon>
        <taxon>Gnathifera</taxon>
        <taxon>Rotifera</taxon>
        <taxon>Eurotatoria</taxon>
        <taxon>Bdelloidea</taxon>
        <taxon>Philodinida</taxon>
        <taxon>Philodinidae</taxon>
        <taxon>Macrotrachela</taxon>
    </lineage>
</organism>
<dbReference type="InterPro" id="IPR019172">
    <property type="entry name" value="Osteopetrosis-assoc_TM_1"/>
</dbReference>
<keyword evidence="2" id="KW-0732">Signal</keyword>
<dbReference type="EMBL" id="KR133445">
    <property type="protein sequence ID" value="AKL90144.1"/>
    <property type="molecule type" value="Genomic_DNA"/>
</dbReference>
<keyword evidence="1" id="KW-1133">Transmembrane helix</keyword>
<dbReference type="GO" id="GO:0005829">
    <property type="term" value="C:cytosol"/>
    <property type="evidence" value="ECO:0007669"/>
    <property type="project" value="TreeGrafter"/>
</dbReference>
<sequence>MIKMWKIFIFYLFIQLINGNYSDPIYPVQNPCLAILDRLSDMSAAFLNCAVSRARPFKLCEGCVDNFARLQDLIGLLDKTFSDIDKKITCKQFLESYDSIQIVAQLISFVQNIWSSSFCDICNALSEKEKNDTYYEYIIYRSYYMCTFKKICVKNSYFLSLIKLRGADSTFVYYHCCITHYNDINGTVDYSLTDNTIKFTQKKMNFDMCIFNATGRMVPIIPIDLNVTLNTNVCTVCLATYNDINDFFLQMTQETKHGVCMDIVDTMNYTRLLWSKIYECRRHDPDYMAVFGISFFIPTLVFVFYVSALFKGKNFIFVEVYVKNYEIFFFDLGERKQKKLSRQKRLSPHSTNAALVGTRTWLWSNPNA</sequence>
<keyword evidence="1" id="KW-0472">Membrane</keyword>
<accession>A0A0G3VWX4</accession>
<dbReference type="Pfam" id="PF09777">
    <property type="entry name" value="OSTMP1"/>
    <property type="match status" value="1"/>
</dbReference>
<reference evidence="3" key="1">
    <citation type="journal article" date="2015" name="Genetics">
        <title>Allele Sharing and Evidence for Sexuality in a Mitochondrial Clade of Bdelloid Rotifers.</title>
        <authorList>
            <person name="Signorovitch A."/>
            <person name="Hur J."/>
            <person name="Gladyshev E."/>
            <person name="Meselson M."/>
        </authorList>
    </citation>
    <scope>NUCLEOTIDE SEQUENCE</scope>
    <source>
        <strain evidence="3">HisB_CR1</strain>
    </source>
</reference>
<dbReference type="PANTHER" id="PTHR15644:SF2">
    <property type="entry name" value="OSTEOPETROSIS-ASSOCIATED TRANSMEMBRANE PROTEIN 1"/>
    <property type="match status" value="1"/>
</dbReference>
<evidence type="ECO:0000256" key="2">
    <source>
        <dbReference type="SAM" id="SignalP"/>
    </source>
</evidence>